<gene>
    <name evidence="2" type="ORF">AU252_13045</name>
</gene>
<accession>A0A0U3PC99</accession>
<name>A0A0U3PC99_9MICC</name>
<feature type="region of interest" description="Disordered" evidence="1">
    <location>
        <begin position="48"/>
        <end position="76"/>
    </location>
</feature>
<dbReference type="EMBL" id="CP013747">
    <property type="protein sequence ID" value="ALV41971.1"/>
    <property type="molecule type" value="Genomic_DNA"/>
</dbReference>
<evidence type="ECO:0000313" key="2">
    <source>
        <dbReference type="EMBL" id="ALV41971.1"/>
    </source>
</evidence>
<organism evidence="2">
    <name type="scientific">Pseudarthrobacter sulfonivorans</name>
    <dbReference type="NCBI Taxonomy" id="121292"/>
    <lineage>
        <taxon>Bacteria</taxon>
        <taxon>Bacillati</taxon>
        <taxon>Actinomycetota</taxon>
        <taxon>Actinomycetes</taxon>
        <taxon>Micrococcales</taxon>
        <taxon>Micrococcaceae</taxon>
        <taxon>Pseudarthrobacter</taxon>
    </lineage>
</organism>
<reference evidence="2 3" key="1">
    <citation type="submission" date="2015-12" db="EMBL/GenBank/DDBJ databases">
        <authorList>
            <person name="Shamseldin A."/>
            <person name="Moawad H."/>
            <person name="Abd El-Rahim W.M."/>
            <person name="Sadowsky M.J."/>
        </authorList>
    </citation>
    <scope>NUCLEOTIDE SEQUENCE [LARGE SCALE GENOMIC DNA]</scope>
    <source>
        <strain evidence="2 3">Ar51</strain>
    </source>
</reference>
<dbReference type="KEGG" id="psul:AU252_13045"/>
<dbReference type="Proteomes" id="UP000065151">
    <property type="component" value="Chromosome"/>
</dbReference>
<evidence type="ECO:0000313" key="3">
    <source>
        <dbReference type="Proteomes" id="UP000065151"/>
    </source>
</evidence>
<proteinExistence type="predicted"/>
<dbReference type="AlphaFoldDB" id="A0A0U3PC99"/>
<evidence type="ECO:0000256" key="1">
    <source>
        <dbReference type="SAM" id="MobiDB-lite"/>
    </source>
</evidence>
<sequence length="124" mass="12737">MISPEMNCAPKLDAAPAGFFLAHLVRSGGAVQADGVDAERLERGECRADLGSHQHGSGGLDGHLDEDGEPDAAGHDGLLAAVDRGFGLQEVLARFDEEGVRSPVDEALGLQGEGLLEVVVAGVP</sequence>
<protein>
    <submittedName>
        <fullName evidence="2">Uncharacterized protein</fullName>
    </submittedName>
</protein>